<dbReference type="InParanoid" id="A0A1C7MWK3"/>
<keyword evidence="4" id="KW-1185">Reference proteome</keyword>
<keyword evidence="2" id="KW-0732">Signal</keyword>
<dbReference type="EMBL" id="LUGH01001373">
    <property type="protein sequence ID" value="OBZ81191.1"/>
    <property type="molecule type" value="Genomic_DNA"/>
</dbReference>
<feature type="region of interest" description="Disordered" evidence="1">
    <location>
        <begin position="120"/>
        <end position="143"/>
    </location>
</feature>
<name>A0A1C7MWK3_9FUNG</name>
<evidence type="ECO:0000313" key="3">
    <source>
        <dbReference type="EMBL" id="OBZ81191.1"/>
    </source>
</evidence>
<evidence type="ECO:0000256" key="2">
    <source>
        <dbReference type="SAM" id="SignalP"/>
    </source>
</evidence>
<feature type="chain" id="PRO_5008889338" evidence="2">
    <location>
        <begin position="19"/>
        <end position="143"/>
    </location>
</feature>
<protein>
    <submittedName>
        <fullName evidence="3">Uncharacterized protein</fullName>
    </submittedName>
</protein>
<feature type="signal peptide" evidence="2">
    <location>
        <begin position="1"/>
        <end position="18"/>
    </location>
</feature>
<evidence type="ECO:0000256" key="1">
    <source>
        <dbReference type="SAM" id="MobiDB-lite"/>
    </source>
</evidence>
<evidence type="ECO:0000313" key="4">
    <source>
        <dbReference type="Proteomes" id="UP000093000"/>
    </source>
</evidence>
<reference evidence="3 4" key="1">
    <citation type="submission" date="2016-03" db="EMBL/GenBank/DDBJ databases">
        <title>Choanephora cucurbitarum.</title>
        <authorList>
            <person name="Min B."/>
            <person name="Park H."/>
            <person name="Park J.-H."/>
            <person name="Shin H.-D."/>
            <person name="Choi I.-G."/>
        </authorList>
    </citation>
    <scope>NUCLEOTIDE SEQUENCE [LARGE SCALE GENOMIC DNA]</scope>
    <source>
        <strain evidence="3 4">KUS-F28377</strain>
    </source>
</reference>
<dbReference type="Proteomes" id="UP000093000">
    <property type="component" value="Unassembled WGS sequence"/>
</dbReference>
<accession>A0A1C7MWK3</accession>
<organism evidence="3 4">
    <name type="scientific">Choanephora cucurbitarum</name>
    <dbReference type="NCBI Taxonomy" id="101091"/>
    <lineage>
        <taxon>Eukaryota</taxon>
        <taxon>Fungi</taxon>
        <taxon>Fungi incertae sedis</taxon>
        <taxon>Mucoromycota</taxon>
        <taxon>Mucoromycotina</taxon>
        <taxon>Mucoromycetes</taxon>
        <taxon>Mucorales</taxon>
        <taxon>Mucorineae</taxon>
        <taxon>Choanephoraceae</taxon>
        <taxon>Choanephoroideae</taxon>
        <taxon>Choanephora</taxon>
    </lineage>
</organism>
<dbReference type="AlphaFoldDB" id="A0A1C7MWK3"/>
<sequence>MMKLKLLTLKQLSKVVLADLLYQVQQKEPELKVKTWTQIPLKYKLAAYDDLRYLGSNSKSKRDQGSDSTKGKQPIEGVRAAVSEKNVPDHLSTITLDDNELDPDLAAIITHSAYVQQGDKRPLDNTEYQGFNKMSRRENTFRQ</sequence>
<feature type="region of interest" description="Disordered" evidence="1">
    <location>
        <begin position="55"/>
        <end position="82"/>
    </location>
</feature>
<proteinExistence type="predicted"/>
<gene>
    <name evidence="3" type="ORF">A0J61_10760</name>
</gene>
<comment type="caution">
    <text evidence="3">The sequence shown here is derived from an EMBL/GenBank/DDBJ whole genome shotgun (WGS) entry which is preliminary data.</text>
</comment>